<accession>A0A9P0JTI2</accession>
<sequence>MCVMYLIRCLLIFFLFFCILYISCSLNGIICSSSVLTANKRLSAT</sequence>
<name>A0A9P0JTI2_ACAOB</name>
<evidence type="ECO:0000313" key="2">
    <source>
        <dbReference type="Proteomes" id="UP001152888"/>
    </source>
</evidence>
<proteinExistence type="predicted"/>
<dbReference type="Proteomes" id="UP001152888">
    <property type="component" value="Unassembled WGS sequence"/>
</dbReference>
<protein>
    <submittedName>
        <fullName evidence="1">Uncharacterized protein</fullName>
    </submittedName>
</protein>
<evidence type="ECO:0000313" key="1">
    <source>
        <dbReference type="EMBL" id="CAH1959960.1"/>
    </source>
</evidence>
<dbReference type="AlphaFoldDB" id="A0A9P0JTI2"/>
<gene>
    <name evidence="1" type="ORF">ACAOBT_LOCUS3467</name>
</gene>
<comment type="caution">
    <text evidence="1">The sequence shown here is derived from an EMBL/GenBank/DDBJ whole genome shotgun (WGS) entry which is preliminary data.</text>
</comment>
<reference evidence="1" key="1">
    <citation type="submission" date="2022-03" db="EMBL/GenBank/DDBJ databases">
        <authorList>
            <person name="Sayadi A."/>
        </authorList>
    </citation>
    <scope>NUCLEOTIDE SEQUENCE</scope>
</reference>
<keyword evidence="2" id="KW-1185">Reference proteome</keyword>
<organism evidence="1 2">
    <name type="scientific">Acanthoscelides obtectus</name>
    <name type="common">Bean weevil</name>
    <name type="synonym">Bruchus obtectus</name>
    <dbReference type="NCBI Taxonomy" id="200917"/>
    <lineage>
        <taxon>Eukaryota</taxon>
        <taxon>Metazoa</taxon>
        <taxon>Ecdysozoa</taxon>
        <taxon>Arthropoda</taxon>
        <taxon>Hexapoda</taxon>
        <taxon>Insecta</taxon>
        <taxon>Pterygota</taxon>
        <taxon>Neoptera</taxon>
        <taxon>Endopterygota</taxon>
        <taxon>Coleoptera</taxon>
        <taxon>Polyphaga</taxon>
        <taxon>Cucujiformia</taxon>
        <taxon>Chrysomeloidea</taxon>
        <taxon>Chrysomelidae</taxon>
        <taxon>Bruchinae</taxon>
        <taxon>Bruchini</taxon>
        <taxon>Acanthoscelides</taxon>
    </lineage>
</organism>
<dbReference type="EMBL" id="CAKOFQ010006685">
    <property type="protein sequence ID" value="CAH1959960.1"/>
    <property type="molecule type" value="Genomic_DNA"/>
</dbReference>